<accession>A0ACB7ZQ00</accession>
<comment type="caution">
    <text evidence="1">The sequence shown here is derived from an EMBL/GenBank/DDBJ whole genome shotgun (WGS) entry which is preliminary data.</text>
</comment>
<dbReference type="Proteomes" id="UP000790377">
    <property type="component" value="Unassembled WGS sequence"/>
</dbReference>
<protein>
    <submittedName>
        <fullName evidence="1">Uncharacterized protein</fullName>
    </submittedName>
</protein>
<evidence type="ECO:0000313" key="2">
    <source>
        <dbReference type="Proteomes" id="UP000790377"/>
    </source>
</evidence>
<dbReference type="EMBL" id="MU269079">
    <property type="protein sequence ID" value="KAH7903280.1"/>
    <property type="molecule type" value="Genomic_DNA"/>
</dbReference>
<name>A0ACB7ZQ00_9AGAM</name>
<reference evidence="1" key="1">
    <citation type="journal article" date="2021" name="New Phytol.">
        <title>Evolutionary innovations through gain and loss of genes in the ectomycorrhizal Boletales.</title>
        <authorList>
            <person name="Wu G."/>
            <person name="Miyauchi S."/>
            <person name="Morin E."/>
            <person name="Kuo A."/>
            <person name="Drula E."/>
            <person name="Varga T."/>
            <person name="Kohler A."/>
            <person name="Feng B."/>
            <person name="Cao Y."/>
            <person name="Lipzen A."/>
            <person name="Daum C."/>
            <person name="Hundley H."/>
            <person name="Pangilinan J."/>
            <person name="Johnson J."/>
            <person name="Barry K."/>
            <person name="LaButti K."/>
            <person name="Ng V."/>
            <person name="Ahrendt S."/>
            <person name="Min B."/>
            <person name="Choi I.G."/>
            <person name="Park H."/>
            <person name="Plett J.M."/>
            <person name="Magnuson J."/>
            <person name="Spatafora J.W."/>
            <person name="Nagy L.G."/>
            <person name="Henrissat B."/>
            <person name="Grigoriev I.V."/>
            <person name="Yang Z.L."/>
            <person name="Xu J."/>
            <person name="Martin F.M."/>
        </authorList>
    </citation>
    <scope>NUCLEOTIDE SEQUENCE</scope>
    <source>
        <strain evidence="1">ATCC 28755</strain>
    </source>
</reference>
<keyword evidence="2" id="KW-1185">Reference proteome</keyword>
<gene>
    <name evidence="1" type="ORF">BJ138DRAFT_1020892</name>
</gene>
<organism evidence="1 2">
    <name type="scientific">Hygrophoropsis aurantiaca</name>
    <dbReference type="NCBI Taxonomy" id="72124"/>
    <lineage>
        <taxon>Eukaryota</taxon>
        <taxon>Fungi</taxon>
        <taxon>Dikarya</taxon>
        <taxon>Basidiomycota</taxon>
        <taxon>Agaricomycotina</taxon>
        <taxon>Agaricomycetes</taxon>
        <taxon>Agaricomycetidae</taxon>
        <taxon>Boletales</taxon>
        <taxon>Coniophorineae</taxon>
        <taxon>Hygrophoropsidaceae</taxon>
        <taxon>Hygrophoropsis</taxon>
    </lineage>
</organism>
<proteinExistence type="predicted"/>
<evidence type="ECO:0000313" key="1">
    <source>
        <dbReference type="EMBL" id="KAH7903280.1"/>
    </source>
</evidence>
<sequence>MLRLFPEPAPFLPPLKTLLIQGPYHPSAPIHLCLSTPLNSKALVLSPSRQALTQSLVEYNDNWINDYSGIGNITRISSQVDIFYPSTPGHLVALLSSLRAHDASINAPINPKTTLDLAPSLIVLHEPSAYFLSESDSSESQCPDLPYSPAFASFVLFDSQLHRLKFPVVRAPPRSAFEADDDRGEAPRPESAALFAQKYFEWIGTFETFPGPSSSTDTPSRTLRVRLQRNGEEADDQNILWECQEIQERGMPGQKASKTFVWS</sequence>